<protein>
    <submittedName>
        <fullName evidence="1">Uncharacterized protein</fullName>
    </submittedName>
</protein>
<evidence type="ECO:0000313" key="1">
    <source>
        <dbReference type="EMBL" id="RMZ39840.1"/>
    </source>
</evidence>
<evidence type="ECO:0000313" key="2">
    <source>
        <dbReference type="Proteomes" id="UP000275480"/>
    </source>
</evidence>
<dbReference type="EMBL" id="QQZZ01000127">
    <property type="protein sequence ID" value="RMZ39840.1"/>
    <property type="molecule type" value="Genomic_DNA"/>
</dbReference>
<proteinExistence type="predicted"/>
<accession>A0AB74C268</accession>
<dbReference type="AlphaFoldDB" id="A0AB74C268"/>
<organism evidence="1 2">
    <name type="scientific">Aspergillus flavus</name>
    <dbReference type="NCBI Taxonomy" id="5059"/>
    <lineage>
        <taxon>Eukaryota</taxon>
        <taxon>Fungi</taxon>
        <taxon>Dikarya</taxon>
        <taxon>Ascomycota</taxon>
        <taxon>Pezizomycotina</taxon>
        <taxon>Eurotiomycetes</taxon>
        <taxon>Eurotiomycetidae</taxon>
        <taxon>Eurotiales</taxon>
        <taxon>Aspergillaceae</taxon>
        <taxon>Aspergillus</taxon>
        <taxon>Aspergillus subgen. Circumdati</taxon>
    </lineage>
</organism>
<sequence>MSFDFDSEVFQSRAYQVALAPYIRYKLLEDRTAAKDKTADNASVMYADPVQELVYHYSYNDVGKTYDDIQSLPRIVYSLGVEQTKLERLLLESKQDRRRQLHQNLARLGPVPPGTLKSLLSAFRTTAGLVELNRIYRFPYGLSPITLDDLNSFRRAWRICDPFATGYISQTQFPLLLRVSVPYTQADRDADLLIAQELEDPFSVRLYDPEFSIHRLLSGIDTTLTPPGSGPFLQILAGKLEKLPVSEVKRRRVVLDLLFNEVSLMLNPLRGIKSVSALVSILNFKRSTDADWRSASSRDVWLAVQQSSSTMLGAALRRHIRLIRAEEKRKIAVIIGFFDTLYWHRQFCRCLERRASQISEASSAPSPDTVDQM</sequence>
<dbReference type="Proteomes" id="UP000275480">
    <property type="component" value="Unassembled WGS sequence"/>
</dbReference>
<gene>
    <name evidence="1" type="ORF">CA14_000170</name>
</gene>
<comment type="caution">
    <text evidence="1">The sequence shown here is derived from an EMBL/GenBank/DDBJ whole genome shotgun (WGS) entry which is preliminary data.</text>
</comment>
<name>A0AB74C268_ASPFL</name>
<reference evidence="1 2" key="1">
    <citation type="submission" date="2018-07" db="EMBL/GenBank/DDBJ databases">
        <title>Identification of spontaneous genetic mutation associated with occurrence of a yellow conidial color mutant of Aspergillus flavus.</title>
        <authorList>
            <person name="Chang P.-K."/>
            <person name="Mack B.M."/>
            <person name="Scharfenstein L."/>
            <person name="Gilbert M.K."/>
        </authorList>
    </citation>
    <scope>NUCLEOTIDE SEQUENCE [LARGE SCALE GENOMIC DNA]</scope>
    <source>
        <strain evidence="1 2">CA14</strain>
    </source>
</reference>